<evidence type="ECO:0000256" key="1">
    <source>
        <dbReference type="ARBA" id="ARBA00009254"/>
    </source>
</evidence>
<comment type="caution">
    <text evidence="6">The sequence shown here is derived from an EMBL/GenBank/DDBJ whole genome shotgun (WGS) entry which is preliminary data.</text>
</comment>
<comment type="similarity">
    <text evidence="1 5">Belongs to the universal ribosomal protein uL29 family.</text>
</comment>
<proteinExistence type="inferred from homology"/>
<reference evidence="6 7" key="1">
    <citation type="submission" date="2012-07" db="EMBL/GenBank/DDBJ databases">
        <title>Draft genome sequence of Desulfovibrio magneticus str. Maddingley MBC34 obtained from a metagenomic sequence of a methanogenic enrichment isolated from coal-seam formation water in Victoria, Australia.</title>
        <authorList>
            <person name="Greenfield P."/>
            <person name="Hendry P."/>
            <person name="Li D."/>
            <person name="Rosewarne C.P."/>
            <person name="Tran-Dinh N."/>
            <person name="Elbourne L.D.H."/>
            <person name="Paulsen I.T."/>
            <person name="Midgley D.J."/>
        </authorList>
    </citation>
    <scope>NUCLEOTIDE SEQUENCE [LARGE SCALE GENOMIC DNA]</scope>
    <source>
        <strain evidence="7">Maddingley MBC34</strain>
    </source>
</reference>
<protein>
    <recommendedName>
        <fullName evidence="4 5">Large ribosomal subunit protein uL29</fullName>
    </recommendedName>
</protein>
<dbReference type="AlphaFoldDB" id="K6GPY5"/>
<dbReference type="GO" id="GO:0022625">
    <property type="term" value="C:cytosolic large ribosomal subunit"/>
    <property type="evidence" value="ECO:0007669"/>
    <property type="project" value="TreeGrafter"/>
</dbReference>
<dbReference type="SUPFAM" id="SSF46561">
    <property type="entry name" value="Ribosomal protein L29 (L29p)"/>
    <property type="match status" value="1"/>
</dbReference>
<dbReference type="GO" id="GO:0003735">
    <property type="term" value="F:structural constituent of ribosome"/>
    <property type="evidence" value="ECO:0007669"/>
    <property type="project" value="InterPro"/>
</dbReference>
<dbReference type="PROSITE" id="PS00579">
    <property type="entry name" value="RIBOSOMAL_L29"/>
    <property type="match status" value="1"/>
</dbReference>
<accession>K6GPY5</accession>
<organism evidence="6 7">
    <name type="scientific">Solidesulfovibrio magneticus str. Maddingley MBC34</name>
    <dbReference type="NCBI Taxonomy" id="1206767"/>
    <lineage>
        <taxon>Bacteria</taxon>
        <taxon>Pseudomonadati</taxon>
        <taxon>Thermodesulfobacteriota</taxon>
        <taxon>Desulfovibrionia</taxon>
        <taxon>Desulfovibrionales</taxon>
        <taxon>Desulfovibrionaceae</taxon>
        <taxon>Solidesulfovibrio</taxon>
    </lineage>
</organism>
<evidence type="ECO:0000256" key="2">
    <source>
        <dbReference type="ARBA" id="ARBA00022980"/>
    </source>
</evidence>
<dbReference type="EMBL" id="ALAO01000183">
    <property type="protein sequence ID" value="EKO39005.1"/>
    <property type="molecule type" value="Genomic_DNA"/>
</dbReference>
<evidence type="ECO:0000313" key="7">
    <source>
        <dbReference type="Proteomes" id="UP000006272"/>
    </source>
</evidence>
<dbReference type="HAMAP" id="MF_00374">
    <property type="entry name" value="Ribosomal_uL29"/>
    <property type="match status" value="1"/>
</dbReference>
<dbReference type="InterPro" id="IPR050063">
    <property type="entry name" value="Ribosomal_protein_uL29"/>
</dbReference>
<dbReference type="InterPro" id="IPR018254">
    <property type="entry name" value="Ribosomal_uL29_CS"/>
</dbReference>
<dbReference type="Pfam" id="PF00831">
    <property type="entry name" value="Ribosomal_L29"/>
    <property type="match status" value="1"/>
</dbReference>
<dbReference type="NCBIfam" id="TIGR00012">
    <property type="entry name" value="L29"/>
    <property type="match status" value="1"/>
</dbReference>
<keyword evidence="3 5" id="KW-0687">Ribonucleoprotein</keyword>
<evidence type="ECO:0000256" key="4">
    <source>
        <dbReference type="ARBA" id="ARBA00035204"/>
    </source>
</evidence>
<evidence type="ECO:0000313" key="6">
    <source>
        <dbReference type="EMBL" id="EKO39005.1"/>
    </source>
</evidence>
<evidence type="ECO:0000256" key="3">
    <source>
        <dbReference type="ARBA" id="ARBA00023274"/>
    </source>
</evidence>
<dbReference type="PANTHER" id="PTHR10916:SF0">
    <property type="entry name" value="LARGE RIBOSOMAL SUBUNIT PROTEIN UL29C"/>
    <property type="match status" value="1"/>
</dbReference>
<keyword evidence="2 5" id="KW-0689">Ribosomal protein</keyword>
<name>K6GPY5_9BACT</name>
<dbReference type="InterPro" id="IPR001854">
    <property type="entry name" value="Ribosomal_uL29"/>
</dbReference>
<sequence>MKTAELRDLDVEALGKKLSESREELFKLRFQHATAQLEKTHRLREVRKDIARIMTVQNAKKRQG</sequence>
<dbReference type="PATRIC" id="fig|1206767.3.peg.2221"/>
<gene>
    <name evidence="5" type="primary">rpmC</name>
    <name evidence="6" type="ORF">B193_2279</name>
</gene>
<dbReference type="GO" id="GO:0006412">
    <property type="term" value="P:translation"/>
    <property type="evidence" value="ECO:0007669"/>
    <property type="project" value="UniProtKB-UniRule"/>
</dbReference>
<dbReference type="PANTHER" id="PTHR10916">
    <property type="entry name" value="60S RIBOSOMAL PROTEIN L35/50S RIBOSOMAL PROTEIN L29"/>
    <property type="match status" value="1"/>
</dbReference>
<dbReference type="InterPro" id="IPR036049">
    <property type="entry name" value="Ribosomal_uL29_sf"/>
</dbReference>
<evidence type="ECO:0000256" key="5">
    <source>
        <dbReference type="HAMAP-Rule" id="MF_00374"/>
    </source>
</evidence>
<dbReference type="Gene3D" id="1.10.287.310">
    <property type="match status" value="1"/>
</dbReference>
<dbReference type="FunFam" id="1.10.287.310:FF:000001">
    <property type="entry name" value="50S ribosomal protein L29"/>
    <property type="match status" value="1"/>
</dbReference>
<dbReference type="Proteomes" id="UP000006272">
    <property type="component" value="Unassembled WGS sequence"/>
</dbReference>
<dbReference type="CDD" id="cd00427">
    <property type="entry name" value="Ribosomal_L29_HIP"/>
    <property type="match status" value="1"/>
</dbReference>